<name>A0A813NDW8_9BILA</name>
<evidence type="ECO:0000313" key="5">
    <source>
        <dbReference type="Proteomes" id="UP000663879"/>
    </source>
</evidence>
<keyword evidence="3" id="KW-0732">Signal</keyword>
<feature type="transmembrane region" description="Helical" evidence="2">
    <location>
        <begin position="266"/>
        <end position="289"/>
    </location>
</feature>
<gene>
    <name evidence="4" type="ORF">OXX778_LOCUS3166</name>
</gene>
<comment type="caution">
    <text evidence="4">The sequence shown here is derived from an EMBL/GenBank/DDBJ whole genome shotgun (WGS) entry which is preliminary data.</text>
</comment>
<keyword evidence="5" id="KW-1185">Reference proteome</keyword>
<proteinExistence type="predicted"/>
<accession>A0A813NDW8</accession>
<feature type="region of interest" description="Disordered" evidence="1">
    <location>
        <begin position="399"/>
        <end position="445"/>
    </location>
</feature>
<evidence type="ECO:0000313" key="4">
    <source>
        <dbReference type="EMBL" id="CAF0736717.1"/>
    </source>
</evidence>
<evidence type="ECO:0000256" key="2">
    <source>
        <dbReference type="SAM" id="Phobius"/>
    </source>
</evidence>
<keyword evidence="2" id="KW-0812">Transmembrane</keyword>
<organism evidence="4 5">
    <name type="scientific">Brachionus calyciflorus</name>
    <dbReference type="NCBI Taxonomy" id="104777"/>
    <lineage>
        <taxon>Eukaryota</taxon>
        <taxon>Metazoa</taxon>
        <taxon>Spiralia</taxon>
        <taxon>Gnathifera</taxon>
        <taxon>Rotifera</taxon>
        <taxon>Eurotatoria</taxon>
        <taxon>Monogononta</taxon>
        <taxon>Pseudotrocha</taxon>
        <taxon>Ploima</taxon>
        <taxon>Brachionidae</taxon>
        <taxon>Brachionus</taxon>
    </lineage>
</organism>
<keyword evidence="2" id="KW-0472">Membrane</keyword>
<feature type="chain" id="PRO_5032651251" evidence="3">
    <location>
        <begin position="22"/>
        <end position="511"/>
    </location>
</feature>
<evidence type="ECO:0000256" key="1">
    <source>
        <dbReference type="SAM" id="MobiDB-lite"/>
    </source>
</evidence>
<reference evidence="4" key="1">
    <citation type="submission" date="2021-02" db="EMBL/GenBank/DDBJ databases">
        <authorList>
            <person name="Nowell W R."/>
        </authorList>
    </citation>
    <scope>NUCLEOTIDE SEQUENCE</scope>
    <source>
        <strain evidence="4">Ploen Becks lab</strain>
    </source>
</reference>
<dbReference type="EMBL" id="CAJNOC010000271">
    <property type="protein sequence ID" value="CAF0736717.1"/>
    <property type="molecule type" value="Genomic_DNA"/>
</dbReference>
<feature type="signal peptide" evidence="3">
    <location>
        <begin position="1"/>
        <end position="21"/>
    </location>
</feature>
<keyword evidence="2" id="KW-1133">Transmembrane helix</keyword>
<dbReference type="OrthoDB" id="10441449at2759"/>
<feature type="compositionally biased region" description="Low complexity" evidence="1">
    <location>
        <begin position="401"/>
        <end position="410"/>
    </location>
</feature>
<evidence type="ECO:0000256" key="3">
    <source>
        <dbReference type="SAM" id="SignalP"/>
    </source>
</evidence>
<sequence length="511" mass="58536">MNLNSLVFLVKILFCVKILHATREINNLLINDLNIIATKLDEIPDTSLNLKLILVSQECSNVRLNWKIQPNSRLKTKTKEMDTKIFGYQVVVREYLEPNSGSIQTFQSSEEKMNNRKDKTLRVYSSKFIDSNQTKFKLVNLLRKDTASYLICLIIYMDVTETVAFEKQCVSFSLPVMSKNDYECQRNGSTRKSAKKNFLNGLVTPAIRSTTVSIVDTTSIIYNNSKINEFFNQSNQNIQENLNKKAAKLAQHNCEHVSQCRHYSNLIIAFVICGILLGTNIFMFTIIIIQNTIKLGLLKRKLSILKANPKIFANNSHFDMSLYDNKYRFRTVFSLTWSDFVNLICCGIFKDKLNLNKNENKIDKLANISNFGLQSEQLYDSDLNCTTIARPGYILQVPNTSSSESSSDISTPFTKEKNPHHKFKKSDKSSQNSKKVNSNIEDKKIKLANKIPRNNLNQTNNNKINNYEDRNIGIYNAAYASSEYRQGQNFNNEVVFHAQNNIYGHQLSSAF</sequence>
<dbReference type="AlphaFoldDB" id="A0A813NDW8"/>
<feature type="compositionally biased region" description="Low complexity" evidence="1">
    <location>
        <begin position="429"/>
        <end position="439"/>
    </location>
</feature>
<dbReference type="Proteomes" id="UP000663879">
    <property type="component" value="Unassembled WGS sequence"/>
</dbReference>
<protein>
    <submittedName>
        <fullName evidence="4">Uncharacterized protein</fullName>
    </submittedName>
</protein>